<proteinExistence type="predicted"/>
<dbReference type="AlphaFoldDB" id="A0A7Z0ER54"/>
<protein>
    <submittedName>
        <fullName evidence="2">Uncharacterized protein</fullName>
    </submittedName>
</protein>
<evidence type="ECO:0000313" key="3">
    <source>
        <dbReference type="Proteomes" id="UP000572051"/>
    </source>
</evidence>
<feature type="compositionally biased region" description="Basic and acidic residues" evidence="1">
    <location>
        <begin position="372"/>
        <end position="382"/>
    </location>
</feature>
<reference evidence="2 3" key="1">
    <citation type="submission" date="2020-07" db="EMBL/GenBank/DDBJ databases">
        <title>Sequencing the genomes of 1000 actinobacteria strains.</title>
        <authorList>
            <person name="Klenk H.-P."/>
        </authorList>
    </citation>
    <scope>NUCLEOTIDE SEQUENCE [LARGE SCALE GENOMIC DNA]</scope>
    <source>
        <strain evidence="2 3">DSM 44442</strain>
    </source>
</reference>
<sequence>MPRSADNVQECSLPLVYRTLASVPEDDGDLVAAASAVFSRWLSKRGNSGARVDFSCSGHYELSNRSRALVVRHDNPEEGLAFLRLTTESDKPDGVWRTIASVVVDPELSPGQHLWIDMTVDPAPREESPADQPRLDVMPPEAARMLLQEVAARDGAQPLPAGPRIVRGRDDALVDTLVSAIRAPDRRLAVVATGTPRDVTVAGWREAMAGALSRSTGMCAGYVLDAAAIERVGTLLPRGLDIPTGGVRTFLPAVDVMDESDHARHPRMSPATLDTAREGDRIRNWVGAALSRRVRETALAAGLPAPLAAVDALLAEETTDLRLRALSRGDRGAAGAPVRNGGAGGHGRTDDQGRVPSARHPGDTAGGGLAAVHERDAQEQLTQRLREEVKRQSARIAELSDERQALLAETADLAEEVDTAREQLRAARFEARWLRERVREEGLFRLAATPAPRDPQQRPPVTVRDLLDRITDGSALPHLFFTIEDHDTVHELEDSRKETLWVTRAWEALLALNDYARYQFDNPGSGLGFHSYLRETPDGYQVIPVKRLASQESDYVRNRGKLNEKRLFRVPTEVEPSGRVPMYAHIKLDIEYGICPRLYFYPHLGPGTTNRVYIGYLGRHLPVQQSN</sequence>
<evidence type="ECO:0000313" key="2">
    <source>
        <dbReference type="EMBL" id="NYJ36624.1"/>
    </source>
</evidence>
<dbReference type="EMBL" id="JACCFS010000001">
    <property type="protein sequence ID" value="NYJ36624.1"/>
    <property type="molecule type" value="Genomic_DNA"/>
</dbReference>
<dbReference type="Proteomes" id="UP000572051">
    <property type="component" value="Unassembled WGS sequence"/>
</dbReference>
<accession>A0A7Z0ER54</accession>
<comment type="caution">
    <text evidence="2">The sequence shown here is derived from an EMBL/GenBank/DDBJ whole genome shotgun (WGS) entry which is preliminary data.</text>
</comment>
<gene>
    <name evidence="2" type="ORF">HNR10_004505</name>
</gene>
<evidence type="ECO:0000256" key="1">
    <source>
        <dbReference type="SAM" id="MobiDB-lite"/>
    </source>
</evidence>
<name>A0A7Z0ER54_9ACTN</name>
<keyword evidence="3" id="KW-1185">Reference proteome</keyword>
<feature type="region of interest" description="Disordered" evidence="1">
    <location>
        <begin position="326"/>
        <end position="382"/>
    </location>
</feature>
<organism evidence="2 3">
    <name type="scientific">Nocardiopsis aegyptia</name>
    <dbReference type="NCBI Taxonomy" id="220378"/>
    <lineage>
        <taxon>Bacteria</taxon>
        <taxon>Bacillati</taxon>
        <taxon>Actinomycetota</taxon>
        <taxon>Actinomycetes</taxon>
        <taxon>Streptosporangiales</taxon>
        <taxon>Nocardiopsidaceae</taxon>
        <taxon>Nocardiopsis</taxon>
    </lineage>
</organism>